<dbReference type="PANTHER" id="PTHR42850:SF2">
    <property type="entry name" value="BLL5683 PROTEIN"/>
    <property type="match status" value="1"/>
</dbReference>
<dbReference type="GO" id="GO:0016791">
    <property type="term" value="F:phosphatase activity"/>
    <property type="evidence" value="ECO:0007669"/>
    <property type="project" value="TreeGrafter"/>
</dbReference>
<evidence type="ECO:0000313" key="3">
    <source>
        <dbReference type="EMBL" id="KGT80226.1"/>
    </source>
</evidence>
<dbReference type="InterPro" id="IPR029052">
    <property type="entry name" value="Metallo-depent_PP-like"/>
</dbReference>
<comment type="similarity">
    <text evidence="1">Belongs to the metallophosphoesterase superfamily. YfcE family.</text>
</comment>
<dbReference type="InterPro" id="IPR011152">
    <property type="entry name" value="Pesterase_MJ0912"/>
</dbReference>
<comment type="caution">
    <text evidence="3">The sequence shown here is derived from an EMBL/GenBank/DDBJ whole genome shotgun (WGS) entry which is preliminary data.</text>
</comment>
<protein>
    <submittedName>
        <fullName evidence="3">Metallophosphoesterase</fullName>
    </submittedName>
</protein>
<dbReference type="Proteomes" id="UP000030377">
    <property type="component" value="Unassembled WGS sequence"/>
</dbReference>
<dbReference type="InterPro" id="IPR050126">
    <property type="entry name" value="Ap4A_hydrolase"/>
</dbReference>
<dbReference type="CDD" id="cd00838">
    <property type="entry name" value="MPP_superfamily"/>
    <property type="match status" value="1"/>
</dbReference>
<accession>A0A0A3Y4B5</accession>
<feature type="domain" description="Calcineurin-like phosphoesterase" evidence="2">
    <location>
        <begin position="1"/>
        <end position="208"/>
    </location>
</feature>
<dbReference type="Gene3D" id="3.60.21.10">
    <property type="match status" value="1"/>
</dbReference>
<dbReference type="PIRSF" id="PIRSF000883">
    <property type="entry name" value="Pesterase_MJ0912"/>
    <property type="match status" value="1"/>
</dbReference>
<dbReference type="SUPFAM" id="SSF56300">
    <property type="entry name" value="Metallo-dependent phosphatases"/>
    <property type="match status" value="1"/>
</dbReference>
<dbReference type="Pfam" id="PF12850">
    <property type="entry name" value="Metallophos_2"/>
    <property type="match status" value="1"/>
</dbReference>
<dbReference type="RefSeq" id="WP_028158457.1">
    <property type="nucleotide sequence ID" value="NZ_CP081350.1"/>
</dbReference>
<proteinExistence type="inferred from homology"/>
<evidence type="ECO:0000256" key="1">
    <source>
        <dbReference type="ARBA" id="ARBA00008950"/>
    </source>
</evidence>
<gene>
    <name evidence="3" type="ORF">MA20_09290</name>
</gene>
<name>A0A0A3Y4B5_BRAJP</name>
<sequence length="246" mass="27049">MLLAVFSDIHGNRQAFEACLKVARAKGAERFVLLGDFVGYGADPEWVVDTVMGLVRDGAIAVRGNHDEAVNTTTEAMNAEAQIAIEWTRGRLDVAQRRFLAELPMLVDEKERLYVHSEASSPQRWHYVRSTADAAKSLISTPAHVTFCGHIHRPALYSMSVTAKMTSLVPKTDVSVPLLRGRQWLAVLGSVGQPRDGDPSAAFVLFDTVSCQITYCRAPYDIASAANKIRENGLPPWLADRLSQGR</sequence>
<dbReference type="eggNOG" id="COG0639">
    <property type="taxonomic scope" value="Bacteria"/>
</dbReference>
<organism evidence="3 4">
    <name type="scientific">Bradyrhizobium japonicum</name>
    <dbReference type="NCBI Taxonomy" id="375"/>
    <lineage>
        <taxon>Bacteria</taxon>
        <taxon>Pseudomonadati</taxon>
        <taxon>Pseudomonadota</taxon>
        <taxon>Alphaproteobacteria</taxon>
        <taxon>Hyphomicrobiales</taxon>
        <taxon>Nitrobacteraceae</taxon>
        <taxon>Bradyrhizobium</taxon>
    </lineage>
</organism>
<evidence type="ECO:0000259" key="2">
    <source>
        <dbReference type="Pfam" id="PF12850"/>
    </source>
</evidence>
<dbReference type="InterPro" id="IPR024654">
    <property type="entry name" value="Calcineurin-like_PHP_lpxH"/>
</dbReference>
<dbReference type="PANTHER" id="PTHR42850">
    <property type="entry name" value="METALLOPHOSPHOESTERASE"/>
    <property type="match status" value="1"/>
</dbReference>
<evidence type="ECO:0000313" key="4">
    <source>
        <dbReference type="Proteomes" id="UP000030377"/>
    </source>
</evidence>
<dbReference type="GO" id="GO:0005737">
    <property type="term" value="C:cytoplasm"/>
    <property type="evidence" value="ECO:0007669"/>
    <property type="project" value="TreeGrafter"/>
</dbReference>
<dbReference type="STRING" id="375.BKD09_RS21240"/>
<dbReference type="EMBL" id="JRPN01000005">
    <property type="protein sequence ID" value="KGT80226.1"/>
    <property type="molecule type" value="Genomic_DNA"/>
</dbReference>
<reference evidence="3 4" key="1">
    <citation type="submission" date="2014-09" db="EMBL/GenBank/DDBJ databases">
        <title>Draft genome of Bradyrhizobium japonicum Is-34.</title>
        <authorList>
            <person name="Tsurumaru H."/>
            <person name="Yamakawa T."/>
            <person name="Hashimoto S."/>
            <person name="Okizaki K."/>
            <person name="Kanesaki Y."/>
            <person name="Yoshikawa H."/>
            <person name="Yajima S."/>
        </authorList>
    </citation>
    <scope>NUCLEOTIDE SEQUENCE [LARGE SCALE GENOMIC DNA]</scope>
    <source>
        <strain evidence="3 4">Is-34</strain>
    </source>
</reference>
<dbReference type="AlphaFoldDB" id="A0A0A3Y4B5"/>